<keyword evidence="2" id="KW-0378">Hydrolase</keyword>
<evidence type="ECO:0000256" key="5">
    <source>
        <dbReference type="SAM" id="MobiDB-lite"/>
    </source>
</evidence>
<comment type="caution">
    <text evidence="7">The sequence shown here is derived from an EMBL/GenBank/DDBJ whole genome shotgun (WGS) entry which is preliminary data.</text>
</comment>
<sequence>MVPSRVLAALAELAPAGADRVLDVTRGGLPFVWLDSAQKAPRKAEVNRLAALGALHKEERPLRVGWGFLAGRAEIDGRRTKIRVPLLSQPVQLVRGLTGYTVAPAGDLEITPLIADRELAAALEAAPGVGGPGWLEAIGTKAWLWSAARATGLTVDAMATGRRAPGDRVVLIPSAALYVVRDVYGAGLADSLRSWAGRDLRGTALAAVYADERTDQLAGSRADQAAAGQAGRVAAGRAGQPDEGRAEPVLSPLPLTRAQAEVVARARTAPITVVSGPPGNGKSHTVVAAALEVVHRGGSVLIATQSPHAAEVLAGLLDRYPGPVPVLFGDAGGRERLAAELAAGAEQGVGERQLRADAEAVQRTLEAVRRERSLITSALELEMRAAELPDWQPLLPALAADVPGAFRDVNVAGLNDVGVNVAGVNDVGANVPGLNVAGLNDMGVNDMGVNGAGVNDMGANVAGVNVAGLNDMDANVAGLNVAGVNNAGVNNAGVNNAGVNNAGVNNAGVNNAGVNVAGGNGPADRVAAKLARGRVSRWWTRWRLGVRSGVPDERVTEAVRAATAQRAAARLAAIGGTELAPRWAALHAAEAALAEAVGTAMRDAARSEKRWDREARRAAAALATALRAGRNRRRELLAKLDAGPLVRALPLWIGTVADVEDLLPAAPGTFDLVVLDEASHVDQVRAAPVLARARRALVVGDPRQLRFVSFVSDVDVADVLERHEADERLDVRRVSAFDLAAGAAPTTWLEEHHRSVPHLIGFSARRFYGDRLSVMTRSPATESADAIDVVRVEGDEVGAVLKVVEEHQGRGSIGVISPFRPQADALEAALVDAYTVEQIETLGLRAGTVHAFQGSEADIVVVSLGLSAGDPPARRRFVADPHLFNVMITRARRRLVVVTALDTSDGLLGEFFAYASGGLPGAAKPADRTDWAGELAAELERLGVEVRPGYEVGPWVIDLCAGELGVLCGPHPGGAQKHLERQAALHRAGWRLMDAFASRWQGDPRRAALEISAAVAADAARRPSGGRP</sequence>
<dbReference type="PANTHER" id="PTHR43788">
    <property type="entry name" value="DNA2/NAM7 HELICASE FAMILY MEMBER"/>
    <property type="match status" value="1"/>
</dbReference>
<keyword evidence="3" id="KW-0347">Helicase</keyword>
<reference evidence="7 8" key="1">
    <citation type="submission" date="2021-01" db="EMBL/GenBank/DDBJ databases">
        <title>Whole genome shotgun sequence of Actinoplanes deccanensis NBRC 13994.</title>
        <authorList>
            <person name="Komaki H."/>
            <person name="Tamura T."/>
        </authorList>
    </citation>
    <scope>NUCLEOTIDE SEQUENCE [LARGE SCALE GENOMIC DNA]</scope>
    <source>
        <strain evidence="7 8">NBRC 13994</strain>
    </source>
</reference>
<dbReference type="SUPFAM" id="SSF52540">
    <property type="entry name" value="P-loop containing nucleoside triphosphate hydrolases"/>
    <property type="match status" value="1"/>
</dbReference>
<evidence type="ECO:0000259" key="6">
    <source>
        <dbReference type="Pfam" id="PF13087"/>
    </source>
</evidence>
<name>A0ABQ3YJZ1_9ACTN</name>
<dbReference type="Proteomes" id="UP000609879">
    <property type="component" value="Unassembled WGS sequence"/>
</dbReference>
<dbReference type="PANTHER" id="PTHR43788:SF8">
    <property type="entry name" value="DNA-BINDING PROTEIN SMUBP-2"/>
    <property type="match status" value="1"/>
</dbReference>
<gene>
    <name evidence="7" type="ORF">Ade02nite_89600</name>
</gene>
<accession>A0ABQ3YJZ1</accession>
<evidence type="ECO:0000256" key="2">
    <source>
        <dbReference type="ARBA" id="ARBA00022801"/>
    </source>
</evidence>
<evidence type="ECO:0000256" key="4">
    <source>
        <dbReference type="ARBA" id="ARBA00022840"/>
    </source>
</evidence>
<dbReference type="InterPro" id="IPR027417">
    <property type="entry name" value="P-loop_NTPase"/>
</dbReference>
<dbReference type="EMBL" id="BOMI01000189">
    <property type="protein sequence ID" value="GID80319.1"/>
    <property type="molecule type" value="Genomic_DNA"/>
</dbReference>
<evidence type="ECO:0000313" key="7">
    <source>
        <dbReference type="EMBL" id="GID80319.1"/>
    </source>
</evidence>
<dbReference type="Gene3D" id="3.40.50.300">
    <property type="entry name" value="P-loop containing nucleotide triphosphate hydrolases"/>
    <property type="match status" value="3"/>
</dbReference>
<dbReference type="InterPro" id="IPR047187">
    <property type="entry name" value="SF1_C_Upf1"/>
</dbReference>
<dbReference type="CDD" id="cd18808">
    <property type="entry name" value="SF1_C_Upf1"/>
    <property type="match status" value="1"/>
</dbReference>
<dbReference type="RefSeq" id="WP_203777506.1">
    <property type="nucleotide sequence ID" value="NZ_BOMI01000189.1"/>
</dbReference>
<feature type="domain" description="DNA2/NAM7 helicase-like C-terminal" evidence="6">
    <location>
        <begin position="801"/>
        <end position="899"/>
    </location>
</feature>
<keyword evidence="1" id="KW-0547">Nucleotide-binding</keyword>
<feature type="region of interest" description="Disordered" evidence="5">
    <location>
        <begin position="220"/>
        <end position="249"/>
    </location>
</feature>
<proteinExistence type="predicted"/>
<evidence type="ECO:0000256" key="1">
    <source>
        <dbReference type="ARBA" id="ARBA00022741"/>
    </source>
</evidence>
<keyword evidence="4" id="KW-0067">ATP-binding</keyword>
<dbReference type="Pfam" id="PF13087">
    <property type="entry name" value="AAA_12"/>
    <property type="match status" value="1"/>
</dbReference>
<dbReference type="InterPro" id="IPR041679">
    <property type="entry name" value="DNA2/NAM7-like_C"/>
</dbReference>
<dbReference type="InterPro" id="IPR050534">
    <property type="entry name" value="Coronavir_polyprotein_1ab"/>
</dbReference>
<protein>
    <recommendedName>
        <fullName evidence="6">DNA2/NAM7 helicase-like C-terminal domain-containing protein</fullName>
    </recommendedName>
</protein>
<evidence type="ECO:0000313" key="8">
    <source>
        <dbReference type="Proteomes" id="UP000609879"/>
    </source>
</evidence>
<feature type="compositionally biased region" description="Low complexity" evidence="5">
    <location>
        <begin position="220"/>
        <end position="239"/>
    </location>
</feature>
<evidence type="ECO:0000256" key="3">
    <source>
        <dbReference type="ARBA" id="ARBA00022806"/>
    </source>
</evidence>
<keyword evidence="8" id="KW-1185">Reference proteome</keyword>
<dbReference type="SUPFAM" id="SSF141571">
    <property type="entry name" value="Pentapeptide repeat-like"/>
    <property type="match status" value="1"/>
</dbReference>
<organism evidence="7 8">
    <name type="scientific">Paractinoplanes deccanensis</name>
    <dbReference type="NCBI Taxonomy" id="113561"/>
    <lineage>
        <taxon>Bacteria</taxon>
        <taxon>Bacillati</taxon>
        <taxon>Actinomycetota</taxon>
        <taxon>Actinomycetes</taxon>
        <taxon>Micromonosporales</taxon>
        <taxon>Micromonosporaceae</taxon>
        <taxon>Paractinoplanes</taxon>
    </lineage>
</organism>